<dbReference type="SUPFAM" id="SSF52047">
    <property type="entry name" value="RNI-like"/>
    <property type="match status" value="1"/>
</dbReference>
<dbReference type="Proteomes" id="UP000308652">
    <property type="component" value="Unassembled WGS sequence"/>
</dbReference>
<protein>
    <recommendedName>
        <fullName evidence="3">F-box domain-containing protein</fullName>
    </recommendedName>
</protein>
<keyword evidence="2" id="KW-1185">Reference proteome</keyword>
<reference evidence="1 2" key="1">
    <citation type="journal article" date="2019" name="Nat. Ecol. Evol.">
        <title>Megaphylogeny resolves global patterns of mushroom evolution.</title>
        <authorList>
            <person name="Varga T."/>
            <person name="Krizsan K."/>
            <person name="Foldi C."/>
            <person name="Dima B."/>
            <person name="Sanchez-Garcia M."/>
            <person name="Sanchez-Ramirez S."/>
            <person name="Szollosi G.J."/>
            <person name="Szarkandi J.G."/>
            <person name="Papp V."/>
            <person name="Albert L."/>
            <person name="Andreopoulos W."/>
            <person name="Angelini C."/>
            <person name="Antonin V."/>
            <person name="Barry K.W."/>
            <person name="Bougher N.L."/>
            <person name="Buchanan P."/>
            <person name="Buyck B."/>
            <person name="Bense V."/>
            <person name="Catcheside P."/>
            <person name="Chovatia M."/>
            <person name="Cooper J."/>
            <person name="Damon W."/>
            <person name="Desjardin D."/>
            <person name="Finy P."/>
            <person name="Geml J."/>
            <person name="Haridas S."/>
            <person name="Hughes K."/>
            <person name="Justo A."/>
            <person name="Karasinski D."/>
            <person name="Kautmanova I."/>
            <person name="Kiss B."/>
            <person name="Kocsube S."/>
            <person name="Kotiranta H."/>
            <person name="LaButti K.M."/>
            <person name="Lechner B.E."/>
            <person name="Liimatainen K."/>
            <person name="Lipzen A."/>
            <person name="Lukacs Z."/>
            <person name="Mihaltcheva S."/>
            <person name="Morgado L.N."/>
            <person name="Niskanen T."/>
            <person name="Noordeloos M.E."/>
            <person name="Ohm R.A."/>
            <person name="Ortiz-Santana B."/>
            <person name="Ovrebo C."/>
            <person name="Racz N."/>
            <person name="Riley R."/>
            <person name="Savchenko A."/>
            <person name="Shiryaev A."/>
            <person name="Soop K."/>
            <person name="Spirin V."/>
            <person name="Szebenyi C."/>
            <person name="Tomsovsky M."/>
            <person name="Tulloss R.E."/>
            <person name="Uehling J."/>
            <person name="Grigoriev I.V."/>
            <person name="Vagvolgyi C."/>
            <person name="Papp T."/>
            <person name="Martin F.M."/>
            <person name="Miettinen O."/>
            <person name="Hibbett D.S."/>
            <person name="Nagy L.G."/>
        </authorList>
    </citation>
    <scope>NUCLEOTIDE SEQUENCE [LARGE SCALE GENOMIC DNA]</scope>
    <source>
        <strain evidence="1 2">CBS 166.37</strain>
    </source>
</reference>
<name>A0A5C3M2J6_9AGAR</name>
<dbReference type="OrthoDB" id="2789810at2759"/>
<sequence length="401" mass="45467">MFPMLTSTFPQELSDHVVGYFSKDSLTLKSCSLVSRGWLISSRAHLFHDIRIDDHNFDEFTSLIIHSLSTIHPFVKRLELAPEKLDCRWLRRLVPFLTELTSVINLRIQNVDWSALHSYSRSSFLFNFAPTLTELRINHMSFDSFKEVVDIVSAFPLLVSLSLDHVQWKDPNFDPPTRDSGKYLPPSVRSLHLGTCIIRHVVHWLLSHEQHPTINHLDLGPLHQSDIPTTSLFMALSGPALQSIKVRFDAVGGGIHANDDMVDIPMFTPPEGVCHTAVKCAQLGYLTELRYFEIKSYVHYSDHQRSTAIFLAPSICSSFISPLLEEVVFNVALSRVGELDMHAIDWQALDSAFDRKELVRLQKVRFAVDGSANRKALASLLALRLPVCHSRGILYIDQQCT</sequence>
<gene>
    <name evidence="1" type="ORF">BDQ12DRAFT_62134</name>
</gene>
<evidence type="ECO:0000313" key="2">
    <source>
        <dbReference type="Proteomes" id="UP000308652"/>
    </source>
</evidence>
<dbReference type="EMBL" id="ML213599">
    <property type="protein sequence ID" value="TFK39604.1"/>
    <property type="molecule type" value="Genomic_DNA"/>
</dbReference>
<organism evidence="1 2">
    <name type="scientific">Crucibulum laeve</name>
    <dbReference type="NCBI Taxonomy" id="68775"/>
    <lineage>
        <taxon>Eukaryota</taxon>
        <taxon>Fungi</taxon>
        <taxon>Dikarya</taxon>
        <taxon>Basidiomycota</taxon>
        <taxon>Agaricomycotina</taxon>
        <taxon>Agaricomycetes</taxon>
        <taxon>Agaricomycetidae</taxon>
        <taxon>Agaricales</taxon>
        <taxon>Agaricineae</taxon>
        <taxon>Nidulariaceae</taxon>
        <taxon>Crucibulum</taxon>
    </lineage>
</organism>
<dbReference type="AlphaFoldDB" id="A0A5C3M2J6"/>
<evidence type="ECO:0008006" key="3">
    <source>
        <dbReference type="Google" id="ProtNLM"/>
    </source>
</evidence>
<dbReference type="InterPro" id="IPR032675">
    <property type="entry name" value="LRR_dom_sf"/>
</dbReference>
<proteinExistence type="predicted"/>
<dbReference type="STRING" id="68775.A0A5C3M2J6"/>
<dbReference type="Gene3D" id="3.80.10.10">
    <property type="entry name" value="Ribonuclease Inhibitor"/>
    <property type="match status" value="1"/>
</dbReference>
<evidence type="ECO:0000313" key="1">
    <source>
        <dbReference type="EMBL" id="TFK39604.1"/>
    </source>
</evidence>
<accession>A0A5C3M2J6</accession>